<evidence type="ECO:0000256" key="1">
    <source>
        <dbReference type="SAM" id="MobiDB-lite"/>
    </source>
</evidence>
<accession>A0AAV3YUJ0</accession>
<dbReference type="AlphaFoldDB" id="A0AAV3YUJ0"/>
<keyword evidence="3" id="KW-1185">Reference proteome</keyword>
<proteinExistence type="predicted"/>
<protein>
    <submittedName>
        <fullName evidence="2">Uncharacterized protein</fullName>
    </submittedName>
</protein>
<name>A0AAV3YUJ0_9GAST</name>
<organism evidence="2 3">
    <name type="scientific">Plakobranchus ocellatus</name>
    <dbReference type="NCBI Taxonomy" id="259542"/>
    <lineage>
        <taxon>Eukaryota</taxon>
        <taxon>Metazoa</taxon>
        <taxon>Spiralia</taxon>
        <taxon>Lophotrochozoa</taxon>
        <taxon>Mollusca</taxon>
        <taxon>Gastropoda</taxon>
        <taxon>Heterobranchia</taxon>
        <taxon>Euthyneura</taxon>
        <taxon>Panpulmonata</taxon>
        <taxon>Sacoglossa</taxon>
        <taxon>Placobranchoidea</taxon>
        <taxon>Plakobranchidae</taxon>
        <taxon>Plakobranchus</taxon>
    </lineage>
</organism>
<evidence type="ECO:0000313" key="2">
    <source>
        <dbReference type="EMBL" id="GFN85698.1"/>
    </source>
</evidence>
<reference evidence="2 3" key="1">
    <citation type="journal article" date="2021" name="Elife">
        <title>Chloroplast acquisition without the gene transfer in kleptoplastic sea slugs, Plakobranchus ocellatus.</title>
        <authorList>
            <person name="Maeda T."/>
            <person name="Takahashi S."/>
            <person name="Yoshida T."/>
            <person name="Shimamura S."/>
            <person name="Takaki Y."/>
            <person name="Nagai Y."/>
            <person name="Toyoda A."/>
            <person name="Suzuki Y."/>
            <person name="Arimoto A."/>
            <person name="Ishii H."/>
            <person name="Satoh N."/>
            <person name="Nishiyama T."/>
            <person name="Hasebe M."/>
            <person name="Maruyama T."/>
            <person name="Minagawa J."/>
            <person name="Obokata J."/>
            <person name="Shigenobu S."/>
        </authorList>
    </citation>
    <scope>NUCLEOTIDE SEQUENCE [LARGE SCALE GENOMIC DNA]</scope>
</reference>
<evidence type="ECO:0000313" key="3">
    <source>
        <dbReference type="Proteomes" id="UP000735302"/>
    </source>
</evidence>
<comment type="caution">
    <text evidence="2">The sequence shown here is derived from an EMBL/GenBank/DDBJ whole genome shotgun (WGS) entry which is preliminary data.</text>
</comment>
<dbReference type="EMBL" id="BLXT01001455">
    <property type="protein sequence ID" value="GFN85698.1"/>
    <property type="molecule type" value="Genomic_DNA"/>
</dbReference>
<dbReference type="Proteomes" id="UP000735302">
    <property type="component" value="Unassembled WGS sequence"/>
</dbReference>
<sequence>MPKNPVAPSETDSTKKVAVAPSLSPIRENTRVLTILEPRLKADSTGAVNEDEEVIHISDKHLSCSDDEDGEERDDAVASEDKIGAAFMDSDPDKMPVYRNIFDAMQSSWTDE</sequence>
<feature type="region of interest" description="Disordered" evidence="1">
    <location>
        <begin position="1"/>
        <end position="22"/>
    </location>
</feature>
<gene>
    <name evidence="2" type="ORF">PoB_001220400</name>
</gene>